<comment type="similarity">
    <text evidence="1">Belongs to the mycobacterial PPE family.</text>
</comment>
<feature type="domain" description="PPE family C-terminal" evidence="3">
    <location>
        <begin position="349"/>
        <end position="430"/>
    </location>
</feature>
<dbReference type="Proteomes" id="UP000279331">
    <property type="component" value="Unassembled WGS sequence"/>
</dbReference>
<gene>
    <name evidence="4" type="ORF">B4U45_08320</name>
    <name evidence="5" type="ORF">LAUMK42_04262</name>
    <name evidence="6" type="ORF">LAUMK4_04189</name>
</gene>
<evidence type="ECO:0000313" key="5">
    <source>
        <dbReference type="EMBL" id="VAZ85427.1"/>
    </source>
</evidence>
<dbReference type="InterPro" id="IPR038332">
    <property type="entry name" value="PPE_sf"/>
</dbReference>
<evidence type="ECO:0000313" key="7">
    <source>
        <dbReference type="Proteomes" id="UP000192335"/>
    </source>
</evidence>
<dbReference type="EMBL" id="MWQA01000001">
    <property type="protein sequence ID" value="ORC06627.1"/>
    <property type="molecule type" value="Genomic_DNA"/>
</dbReference>
<dbReference type="EMBL" id="UPHL01000123">
    <property type="protein sequence ID" value="VAZ85427.1"/>
    <property type="molecule type" value="Genomic_DNA"/>
</dbReference>
<dbReference type="InterPro" id="IPR022171">
    <property type="entry name" value="PPE_C"/>
</dbReference>
<dbReference type="Pfam" id="PF00823">
    <property type="entry name" value="PPE"/>
    <property type="match status" value="1"/>
</dbReference>
<dbReference type="OrthoDB" id="4720356at2"/>
<dbReference type="Pfam" id="PF12484">
    <property type="entry name" value="PPE-SVP"/>
    <property type="match status" value="1"/>
</dbReference>
<evidence type="ECO:0000259" key="2">
    <source>
        <dbReference type="Pfam" id="PF00823"/>
    </source>
</evidence>
<dbReference type="Gene3D" id="1.20.1260.20">
    <property type="entry name" value="PPE superfamily"/>
    <property type="match status" value="1"/>
</dbReference>
<dbReference type="Proteomes" id="UP000192335">
    <property type="component" value="Unassembled WGS sequence"/>
</dbReference>
<dbReference type="Proteomes" id="UP000271464">
    <property type="component" value="Unassembled WGS sequence"/>
</dbReference>
<dbReference type="PANTHER" id="PTHR46766:SF1">
    <property type="entry name" value="GLUTAMINE-RICH PROTEIN 2"/>
    <property type="match status" value="1"/>
</dbReference>
<evidence type="ECO:0000256" key="1">
    <source>
        <dbReference type="ARBA" id="ARBA00010652"/>
    </source>
</evidence>
<evidence type="ECO:0000313" key="8">
    <source>
        <dbReference type="Proteomes" id="UP000271464"/>
    </source>
</evidence>
<dbReference type="GeneID" id="66597322"/>
<dbReference type="SUPFAM" id="SSF140459">
    <property type="entry name" value="PE/PPE dimer-like"/>
    <property type="match status" value="1"/>
</dbReference>
<organism evidence="5 9">
    <name type="scientific">Mycobacterium persicum</name>
    <dbReference type="NCBI Taxonomy" id="1487726"/>
    <lineage>
        <taxon>Bacteria</taxon>
        <taxon>Bacillati</taxon>
        <taxon>Actinomycetota</taxon>
        <taxon>Actinomycetes</taxon>
        <taxon>Mycobacteriales</taxon>
        <taxon>Mycobacteriaceae</taxon>
        <taxon>Mycobacterium</taxon>
    </lineage>
</organism>
<feature type="domain" description="PPE" evidence="2">
    <location>
        <begin position="2"/>
        <end position="164"/>
    </location>
</feature>
<proteinExistence type="inferred from homology"/>
<reference evidence="4 7" key="1">
    <citation type="submission" date="2017-02" db="EMBL/GenBank/DDBJ databases">
        <title>Mycobacterium kansasii genomes.</title>
        <authorList>
            <person name="Borowka P."/>
            <person name="Strapagiel D."/>
            <person name="Marciniak B."/>
            <person name="Lach J."/>
            <person name="Bakula Z."/>
            <person name="Van Ingen J."/>
            <person name="Safianowska A."/>
            <person name="Brzostek A."/>
            <person name="Dziadek J."/>
            <person name="Jagielski T."/>
        </authorList>
    </citation>
    <scope>NUCLEOTIDE SEQUENCE [LARGE SCALE GENOMIC DNA]</scope>
    <source>
        <strain evidence="4 7">12MK</strain>
    </source>
</reference>
<evidence type="ECO:0000313" key="4">
    <source>
        <dbReference type="EMBL" id="ORC06627.1"/>
    </source>
</evidence>
<dbReference type="InterPro" id="IPR000030">
    <property type="entry name" value="PPE_dom"/>
</dbReference>
<dbReference type="GO" id="GO:0052572">
    <property type="term" value="P:response to host immune response"/>
    <property type="evidence" value="ECO:0007669"/>
    <property type="project" value="TreeGrafter"/>
</dbReference>
<dbReference type="EMBL" id="UPHM01000112">
    <property type="protein sequence ID" value="VAZ98370.1"/>
    <property type="molecule type" value="Genomic_DNA"/>
</dbReference>
<dbReference type="PANTHER" id="PTHR46766">
    <property type="entry name" value="GLUTAMINE-RICH PROTEIN 2"/>
    <property type="match status" value="1"/>
</dbReference>
<dbReference type="AlphaFoldDB" id="A0A1X0L6M5"/>
<sequence>MDFGGLPPEVNSGRMYAGPGPGTMLAAAAGWEDLAIELHSAASGYESVVSSVTAQSWAGPASMSMASAAAPYLAWMRATATGCEQAATQAVAAATAYDSAFVMTVPPPVIAANRAELAALVATNIFGQNTPAIAATEAHYSEMWAQDAAAMYAYADSSAAVTRLAPFASPPQTTNAGGLTSQTAAVSNTVGGSAGADAQTMTSSLSTVPQVLQGMATPGPSAGALSSATTGSAATVASSGAGAPITALSSLTGISGKGALKGAGNSVDALEGAATGLTGLSGSQLGLAEDTTGLGMDAVGLVGLDGGGVGLDFFGVGLDYLGADELTQSGGLGPLGAAGVPAISGPAASASVGQAASLGTLSVPPSWAETLSAAPVTPAGAVAVPEAQAGAVPAAANGATLSRLPLGGMVGREADGAVQRVGVRSSVIPHSPMGG</sequence>
<protein>
    <submittedName>
        <fullName evidence="4 5">PPE family protein</fullName>
    </submittedName>
</protein>
<dbReference type="FunFam" id="1.20.1260.20:FF:000001">
    <property type="entry name" value="PPE family protein PPE41"/>
    <property type="match status" value="1"/>
</dbReference>
<comment type="caution">
    <text evidence="5">The sequence shown here is derived from an EMBL/GenBank/DDBJ whole genome shotgun (WGS) entry which is preliminary data.</text>
</comment>
<name>A0A1X0L6M5_9MYCO</name>
<reference evidence="8 9" key="2">
    <citation type="submission" date="2018-09" db="EMBL/GenBank/DDBJ databases">
        <authorList>
            <person name="Tagini F."/>
        </authorList>
    </citation>
    <scope>NUCLEOTIDE SEQUENCE [LARGE SCALE GENOMIC DNA]</scope>
    <source>
        <strain evidence="6 8">MK4</strain>
        <strain evidence="5 9">MK42</strain>
    </source>
</reference>
<evidence type="ECO:0000313" key="9">
    <source>
        <dbReference type="Proteomes" id="UP000279331"/>
    </source>
</evidence>
<evidence type="ECO:0000313" key="6">
    <source>
        <dbReference type="EMBL" id="VAZ98370.1"/>
    </source>
</evidence>
<keyword evidence="8" id="KW-1185">Reference proteome</keyword>
<evidence type="ECO:0000259" key="3">
    <source>
        <dbReference type="Pfam" id="PF12484"/>
    </source>
</evidence>
<accession>A0A1X0L6M5</accession>
<dbReference type="RefSeq" id="WP_075549268.1">
    <property type="nucleotide sequence ID" value="NZ_LWCM01000129.1"/>
</dbReference>